<dbReference type="InterPro" id="IPR004358">
    <property type="entry name" value="Sig_transdc_His_kin-like_C"/>
</dbReference>
<protein>
    <recommendedName>
        <fullName evidence="2">histidine kinase</fullName>
        <ecNumber evidence="2">2.7.13.3</ecNumber>
    </recommendedName>
</protein>
<comment type="catalytic activity">
    <reaction evidence="1">
        <text>ATP + protein L-histidine = ADP + protein N-phospho-L-histidine.</text>
        <dbReference type="EC" id="2.7.13.3"/>
    </reaction>
</comment>
<dbReference type="Pfam" id="PF00512">
    <property type="entry name" value="HisKA"/>
    <property type="match status" value="1"/>
</dbReference>
<dbReference type="SUPFAM" id="SSF55874">
    <property type="entry name" value="ATPase domain of HSP90 chaperone/DNA topoisomerase II/histidine kinase"/>
    <property type="match status" value="1"/>
</dbReference>
<dbReference type="Pfam" id="PF02518">
    <property type="entry name" value="HATPase_c"/>
    <property type="match status" value="1"/>
</dbReference>
<dbReference type="PROSITE" id="PS50109">
    <property type="entry name" value="HIS_KIN"/>
    <property type="match status" value="1"/>
</dbReference>
<organism evidence="11 12">
    <name type="scientific">Haloarcula marismortui (strain ATCC 43049 / DSM 3752 / JCM 8966 / VKM B-1809)</name>
    <name type="common">Halobacterium marismortui</name>
    <dbReference type="NCBI Taxonomy" id="272569"/>
    <lineage>
        <taxon>Archaea</taxon>
        <taxon>Methanobacteriati</taxon>
        <taxon>Methanobacteriota</taxon>
        <taxon>Stenosarchaea group</taxon>
        <taxon>Halobacteria</taxon>
        <taxon>Halobacteriales</taxon>
        <taxon>Haloarculaceae</taxon>
        <taxon>Haloarcula</taxon>
    </lineage>
</organism>
<gene>
    <name evidence="11" type="ORF">E6P14_07570</name>
</gene>
<dbReference type="Gene3D" id="1.10.287.130">
    <property type="match status" value="1"/>
</dbReference>
<dbReference type="SMART" id="SM00388">
    <property type="entry name" value="HisKA"/>
    <property type="match status" value="1"/>
</dbReference>
<dbReference type="Proteomes" id="UP000298722">
    <property type="component" value="Chromosome"/>
</dbReference>
<evidence type="ECO:0000256" key="1">
    <source>
        <dbReference type="ARBA" id="ARBA00000085"/>
    </source>
</evidence>
<dbReference type="Pfam" id="PF16927">
    <property type="entry name" value="HisKA_7TM"/>
    <property type="match status" value="1"/>
</dbReference>
<sequence>MGLAPGIPTWILLIAFGINLGIAGIAIRRRGVRGAVPLAAIMVCVAVYSLGNGILAASTSMSTYRAGLLVKYLGLLGLGPTQFWFGLTYSGRESVLTRRRWALLLAPPVVILGFVVTAQSHDLMWTLDGFVQGPPLANPERENGPIFWLNLLYQYSLIGTTYVIVALFGLRRSGRYRTQATLMLLGGIIPLIASVVFVFGSGPMGSADQTAFAFTFTGIVFAIALFRFDLLDLMPVARHTLVEEMADPVFVVDKDERLVDVNETGAALLDNEGTALGRSATEVMPSYDSLPDGDDSADADVVIESNSGPRYFDINCSTLTDQTGSVIGELLIYRDVTERRIAEERFQRLIERSSDMVTILDEVGEFTYVSQPVEKILGYEPTELVGENVIEYIHPDDRRDVAEDLAKYVDDYGYSGTYVVRFRDAAGGWRFIEARATNLLADPFVEGIVLNSRDVTEQLQRKRKLERQNERLDQFASIVAHDLRNPLNVASGRLSLLERDVDASHDASINAIQEQLERMESIIDDSPTLARSGETVTETDEVDLEMIAYDAWQSVETGGATLVVKTTLQLDGDRNRLRNLFENLFRNSVEHNESTDLTVEVGSLPDGVGFYVEDTGTGIPNQERDAVFEQGYTTNTEGTGFGLAIVKDIVQAHGWEISVTEAESGGARFVVECHESPMVNQPGTT</sequence>
<dbReference type="Gene3D" id="3.30.450.20">
    <property type="entry name" value="PAS domain"/>
    <property type="match status" value="2"/>
</dbReference>
<feature type="transmembrane region" description="Helical" evidence="7">
    <location>
        <begin position="152"/>
        <end position="170"/>
    </location>
</feature>
<accession>A0A4P8JTU9</accession>
<dbReference type="CDD" id="cd00130">
    <property type="entry name" value="PAS"/>
    <property type="match status" value="1"/>
</dbReference>
<keyword evidence="3" id="KW-0597">Phosphoprotein</keyword>
<keyword evidence="5" id="KW-0418">Kinase</keyword>
<evidence type="ECO:0000313" key="11">
    <source>
        <dbReference type="EMBL" id="QCP90729.1"/>
    </source>
</evidence>
<dbReference type="PRINTS" id="PR00344">
    <property type="entry name" value="BCTRLSENSOR"/>
</dbReference>
<dbReference type="InterPro" id="IPR003661">
    <property type="entry name" value="HisK_dim/P_dom"/>
</dbReference>
<evidence type="ECO:0000256" key="2">
    <source>
        <dbReference type="ARBA" id="ARBA00012438"/>
    </source>
</evidence>
<evidence type="ECO:0000256" key="4">
    <source>
        <dbReference type="ARBA" id="ARBA00022679"/>
    </source>
</evidence>
<dbReference type="PANTHER" id="PTHR43711">
    <property type="entry name" value="TWO-COMPONENT HISTIDINE KINASE"/>
    <property type="match status" value="1"/>
</dbReference>
<dbReference type="EMBL" id="CP039138">
    <property type="protein sequence ID" value="QCP90729.1"/>
    <property type="molecule type" value="Genomic_DNA"/>
</dbReference>
<keyword evidence="6" id="KW-0902">Two-component regulatory system</keyword>
<dbReference type="SUPFAM" id="SSF47384">
    <property type="entry name" value="Homodimeric domain of signal transducing histidine kinase"/>
    <property type="match status" value="1"/>
</dbReference>
<dbReference type="InterPro" id="IPR000700">
    <property type="entry name" value="PAS-assoc_C"/>
</dbReference>
<dbReference type="PROSITE" id="PS50113">
    <property type="entry name" value="PAC"/>
    <property type="match status" value="1"/>
</dbReference>
<dbReference type="NCBIfam" id="TIGR00229">
    <property type="entry name" value="sensory_box"/>
    <property type="match status" value="1"/>
</dbReference>
<dbReference type="InterPro" id="IPR013655">
    <property type="entry name" value="PAS_fold_3"/>
</dbReference>
<dbReference type="RefSeq" id="WP_079890977.1">
    <property type="nucleotide sequence ID" value="NC_006396.1"/>
</dbReference>
<feature type="transmembrane region" description="Helical" evidence="7">
    <location>
        <begin position="6"/>
        <end position="27"/>
    </location>
</feature>
<evidence type="ECO:0000259" key="10">
    <source>
        <dbReference type="PROSITE" id="PS50113"/>
    </source>
</evidence>
<evidence type="ECO:0000259" key="9">
    <source>
        <dbReference type="PROSITE" id="PS50112"/>
    </source>
</evidence>
<dbReference type="SMART" id="SM00091">
    <property type="entry name" value="PAS"/>
    <property type="match status" value="2"/>
</dbReference>
<dbReference type="InterPro" id="IPR005467">
    <property type="entry name" value="His_kinase_dom"/>
</dbReference>
<dbReference type="AlphaFoldDB" id="A0A4P8JTU9"/>
<feature type="transmembrane region" description="Helical" evidence="7">
    <location>
        <begin position="211"/>
        <end position="228"/>
    </location>
</feature>
<dbReference type="InterPro" id="IPR001610">
    <property type="entry name" value="PAC"/>
</dbReference>
<dbReference type="PANTHER" id="PTHR43711:SF1">
    <property type="entry name" value="HISTIDINE KINASE 1"/>
    <property type="match status" value="1"/>
</dbReference>
<dbReference type="InterPro" id="IPR003594">
    <property type="entry name" value="HATPase_dom"/>
</dbReference>
<dbReference type="SMART" id="SM00086">
    <property type="entry name" value="PAC"/>
    <property type="match status" value="2"/>
</dbReference>
<evidence type="ECO:0000256" key="7">
    <source>
        <dbReference type="SAM" id="Phobius"/>
    </source>
</evidence>
<dbReference type="InterPro" id="IPR000014">
    <property type="entry name" value="PAS"/>
</dbReference>
<feature type="transmembrane region" description="Helical" evidence="7">
    <location>
        <begin position="101"/>
        <end position="120"/>
    </location>
</feature>
<dbReference type="SMART" id="SM00387">
    <property type="entry name" value="HATPase_c"/>
    <property type="match status" value="1"/>
</dbReference>
<proteinExistence type="predicted"/>
<keyword evidence="7" id="KW-0472">Membrane</keyword>
<dbReference type="GO" id="GO:0000155">
    <property type="term" value="F:phosphorelay sensor kinase activity"/>
    <property type="evidence" value="ECO:0007669"/>
    <property type="project" value="InterPro"/>
</dbReference>
<feature type="transmembrane region" description="Helical" evidence="7">
    <location>
        <begin position="69"/>
        <end position="89"/>
    </location>
</feature>
<evidence type="ECO:0000256" key="3">
    <source>
        <dbReference type="ARBA" id="ARBA00022553"/>
    </source>
</evidence>
<dbReference type="InterPro" id="IPR050736">
    <property type="entry name" value="Sensor_HK_Regulatory"/>
</dbReference>
<keyword evidence="7" id="KW-1133">Transmembrane helix</keyword>
<dbReference type="InterPro" id="IPR013656">
    <property type="entry name" value="PAS_4"/>
</dbReference>
<keyword evidence="7" id="KW-0812">Transmembrane</keyword>
<dbReference type="CDD" id="cd00082">
    <property type="entry name" value="HisKA"/>
    <property type="match status" value="1"/>
</dbReference>
<feature type="domain" description="PAS" evidence="9">
    <location>
        <begin position="342"/>
        <end position="412"/>
    </location>
</feature>
<feature type="domain" description="PAC" evidence="10">
    <location>
        <begin position="295"/>
        <end position="348"/>
    </location>
</feature>
<name>A0A4P8JTU9_HALMA</name>
<keyword evidence="4" id="KW-0808">Transferase</keyword>
<dbReference type="InterPro" id="IPR035965">
    <property type="entry name" value="PAS-like_dom_sf"/>
</dbReference>
<dbReference type="GeneID" id="40152003"/>
<feature type="transmembrane region" description="Helical" evidence="7">
    <location>
        <begin position="34"/>
        <end position="57"/>
    </location>
</feature>
<evidence type="ECO:0000259" key="8">
    <source>
        <dbReference type="PROSITE" id="PS50109"/>
    </source>
</evidence>
<dbReference type="InterPro" id="IPR036097">
    <property type="entry name" value="HisK_dim/P_sf"/>
</dbReference>
<dbReference type="InterPro" id="IPR031621">
    <property type="entry name" value="HisKA_7TM"/>
</dbReference>
<dbReference type="Pfam" id="PF08448">
    <property type="entry name" value="PAS_4"/>
    <property type="match status" value="1"/>
</dbReference>
<evidence type="ECO:0000313" key="12">
    <source>
        <dbReference type="Proteomes" id="UP000298722"/>
    </source>
</evidence>
<feature type="transmembrane region" description="Helical" evidence="7">
    <location>
        <begin position="182"/>
        <end position="199"/>
    </location>
</feature>
<dbReference type="PROSITE" id="PS50112">
    <property type="entry name" value="PAS"/>
    <property type="match status" value="1"/>
</dbReference>
<evidence type="ECO:0000256" key="6">
    <source>
        <dbReference type="ARBA" id="ARBA00023012"/>
    </source>
</evidence>
<reference evidence="11 12" key="1">
    <citation type="submission" date="2019-04" db="EMBL/GenBank/DDBJ databases">
        <title>Methylomes of two halophilic Archaea, Haloarcula marismortui and Haloferax mediterranei.</title>
        <authorList>
            <person name="DasSarma S."/>
            <person name="DasSarma P."/>
            <person name="DasSarma S."/>
            <person name="Fomenkov A."/>
            <person name="Vincze T."/>
            <person name="Anton B.P."/>
            <person name="Roberts R.J."/>
        </authorList>
    </citation>
    <scope>NUCLEOTIDE SEQUENCE [LARGE SCALE GENOMIC DNA]</scope>
    <source>
        <strain evidence="11 12">ATCC 43049</strain>
    </source>
</reference>
<feature type="domain" description="Histidine kinase" evidence="8">
    <location>
        <begin position="478"/>
        <end position="677"/>
    </location>
</feature>
<evidence type="ECO:0000256" key="5">
    <source>
        <dbReference type="ARBA" id="ARBA00022777"/>
    </source>
</evidence>
<dbReference type="EC" id="2.7.13.3" evidence="2"/>
<dbReference type="Pfam" id="PF08447">
    <property type="entry name" value="PAS_3"/>
    <property type="match status" value="1"/>
</dbReference>
<dbReference type="Gene3D" id="3.30.565.10">
    <property type="entry name" value="Histidine kinase-like ATPase, C-terminal domain"/>
    <property type="match status" value="1"/>
</dbReference>
<dbReference type="SUPFAM" id="SSF55785">
    <property type="entry name" value="PYP-like sensor domain (PAS domain)"/>
    <property type="match status" value="2"/>
</dbReference>
<dbReference type="InterPro" id="IPR036890">
    <property type="entry name" value="HATPase_C_sf"/>
</dbReference>